<keyword evidence="1" id="KW-0472">Membrane</keyword>
<evidence type="ECO:0008006" key="4">
    <source>
        <dbReference type="Google" id="ProtNLM"/>
    </source>
</evidence>
<evidence type="ECO:0000256" key="1">
    <source>
        <dbReference type="SAM" id="Phobius"/>
    </source>
</evidence>
<dbReference type="AlphaFoldDB" id="A0A841JKW9"/>
<reference evidence="2 3" key="1">
    <citation type="submission" date="2020-08" db="EMBL/GenBank/DDBJ databases">
        <title>Genomic Encyclopedia of Type Strains, Phase IV (KMG-V): Genome sequencing to study the core and pangenomes of soil and plant-associated prokaryotes.</title>
        <authorList>
            <person name="Whitman W."/>
        </authorList>
    </citation>
    <scope>NUCLEOTIDE SEQUENCE [LARGE SCALE GENOMIC DNA]</scope>
    <source>
        <strain evidence="2 3">MP601</strain>
    </source>
</reference>
<organism evidence="2 3">
    <name type="scientific">Mucilaginibacter lappiensis</name>
    <dbReference type="NCBI Taxonomy" id="354630"/>
    <lineage>
        <taxon>Bacteria</taxon>
        <taxon>Pseudomonadati</taxon>
        <taxon>Bacteroidota</taxon>
        <taxon>Sphingobacteriia</taxon>
        <taxon>Sphingobacteriales</taxon>
        <taxon>Sphingobacteriaceae</taxon>
        <taxon>Mucilaginibacter</taxon>
    </lineage>
</organism>
<proteinExistence type="predicted"/>
<gene>
    <name evidence="2" type="ORF">HDF22_003494</name>
</gene>
<keyword evidence="1" id="KW-1133">Transmembrane helix</keyword>
<dbReference type="Pfam" id="PF10825">
    <property type="entry name" value="DUF2752"/>
    <property type="match status" value="1"/>
</dbReference>
<evidence type="ECO:0000313" key="2">
    <source>
        <dbReference type="EMBL" id="MBB6129368.1"/>
    </source>
</evidence>
<accession>A0A841JKW9</accession>
<dbReference type="InterPro" id="IPR021215">
    <property type="entry name" value="DUF2752"/>
</dbReference>
<sequence length="109" mass="12398">MIKRLFSKYFELVFWVAAMLALAFSTPGAESHFTLCPLKLMGIKWCPGCGLGHSIIYLFHGDIRNSFHAHWLGIPAVIVIFHRIYVLGRDRLGFGCRFKDKDSRSAPAR</sequence>
<dbReference type="EMBL" id="JACHCA010000009">
    <property type="protein sequence ID" value="MBB6129368.1"/>
    <property type="molecule type" value="Genomic_DNA"/>
</dbReference>
<keyword evidence="1" id="KW-0812">Transmembrane</keyword>
<name>A0A841JKW9_9SPHI</name>
<evidence type="ECO:0000313" key="3">
    <source>
        <dbReference type="Proteomes" id="UP000548326"/>
    </source>
</evidence>
<dbReference type="RefSeq" id="WP_260170886.1">
    <property type="nucleotide sequence ID" value="NZ_JACHCA010000009.1"/>
</dbReference>
<protein>
    <recommendedName>
        <fullName evidence="4">DUF2752 domain-containing protein</fullName>
    </recommendedName>
</protein>
<comment type="caution">
    <text evidence="2">The sequence shown here is derived from an EMBL/GenBank/DDBJ whole genome shotgun (WGS) entry which is preliminary data.</text>
</comment>
<dbReference type="Proteomes" id="UP000548326">
    <property type="component" value="Unassembled WGS sequence"/>
</dbReference>
<feature type="transmembrane region" description="Helical" evidence="1">
    <location>
        <begin position="69"/>
        <end position="88"/>
    </location>
</feature>